<evidence type="ECO:0000256" key="3">
    <source>
        <dbReference type="ARBA" id="ARBA00022691"/>
    </source>
</evidence>
<dbReference type="Proteomes" id="UP000199445">
    <property type="component" value="Unassembled WGS sequence"/>
</dbReference>
<dbReference type="GO" id="GO:0032259">
    <property type="term" value="P:methylation"/>
    <property type="evidence" value="ECO:0007669"/>
    <property type="project" value="UniProtKB-KW"/>
</dbReference>
<dbReference type="Gene3D" id="3.40.50.150">
    <property type="entry name" value="Vaccinia Virus protein VP39"/>
    <property type="match status" value="1"/>
</dbReference>
<dbReference type="HAMAP" id="MF_02126">
    <property type="entry name" value="RF_methyltr_PrmC"/>
    <property type="match status" value="1"/>
</dbReference>
<dbReference type="Pfam" id="PF17827">
    <property type="entry name" value="PrmC_N"/>
    <property type="match status" value="1"/>
</dbReference>
<feature type="binding site" evidence="5">
    <location>
        <position position="145"/>
    </location>
    <ligand>
        <name>S-adenosyl-L-methionine</name>
        <dbReference type="ChEBI" id="CHEBI:59789"/>
    </ligand>
</feature>
<dbReference type="PANTHER" id="PTHR18895">
    <property type="entry name" value="HEMK METHYLTRANSFERASE"/>
    <property type="match status" value="1"/>
</dbReference>
<dbReference type="NCBIfam" id="TIGR03534">
    <property type="entry name" value="RF_mod_PrmC"/>
    <property type="match status" value="1"/>
</dbReference>
<comment type="catalytic activity">
    <reaction evidence="4 5">
        <text>L-glutaminyl-[peptide chain release factor] + S-adenosyl-L-methionine = N(5)-methyl-L-glutaminyl-[peptide chain release factor] + S-adenosyl-L-homocysteine + H(+)</text>
        <dbReference type="Rhea" id="RHEA:42896"/>
        <dbReference type="Rhea" id="RHEA-COMP:10271"/>
        <dbReference type="Rhea" id="RHEA-COMP:10272"/>
        <dbReference type="ChEBI" id="CHEBI:15378"/>
        <dbReference type="ChEBI" id="CHEBI:30011"/>
        <dbReference type="ChEBI" id="CHEBI:57856"/>
        <dbReference type="ChEBI" id="CHEBI:59789"/>
        <dbReference type="ChEBI" id="CHEBI:61891"/>
        <dbReference type="EC" id="2.1.1.297"/>
    </reaction>
</comment>
<dbReference type="RefSeq" id="WP_091704126.1">
    <property type="nucleotide sequence ID" value="NZ_BMYN01000012.1"/>
</dbReference>
<evidence type="ECO:0000259" key="6">
    <source>
        <dbReference type="Pfam" id="PF05175"/>
    </source>
</evidence>
<keyword evidence="1 5" id="KW-0489">Methyltransferase</keyword>
<keyword evidence="3 5" id="KW-0949">S-adenosyl-L-methionine</keyword>
<dbReference type="InterPro" id="IPR040758">
    <property type="entry name" value="PrmC_N"/>
</dbReference>
<dbReference type="InterPro" id="IPR029063">
    <property type="entry name" value="SAM-dependent_MTases_sf"/>
</dbReference>
<dbReference type="InterPro" id="IPR007848">
    <property type="entry name" value="Small_mtfrase_dom"/>
</dbReference>
<feature type="domain" description="Release factor glutamine methyltransferase N-terminal" evidence="7">
    <location>
        <begin position="13"/>
        <end position="78"/>
    </location>
</feature>
<sequence length="284" mass="31104">MSSDTGLTCQGLLQEATARIGGESPKLDAELLLAHVTGLSRTSFFAWPERQIPEAQATRFQALVAERVAGQPIAYLLGEQEFWSLPLKVSRNTLIPRPDTECLVEAALDLPLPEHANVLDLGTGTGAIALALASERPRWAIMASDRIAEAVALAKTNSEALKLPVTVVQSHWFAQLPAGHRFDLLISNPPYIPASDHHLKEGDVRFEPESALVSGADGLDDIRYLISEAPHWLSDEGFLMLEHGYDQGDAVRALFNAARWRDIETRRDYGGNQRLTLARKPAAT</sequence>
<feature type="binding site" evidence="5">
    <location>
        <begin position="188"/>
        <end position="191"/>
    </location>
    <ligand>
        <name>substrate</name>
    </ligand>
</feature>
<gene>
    <name evidence="5" type="primary">prmC</name>
    <name evidence="8" type="ORF">SAMN05216429_106114</name>
</gene>
<dbReference type="InterPro" id="IPR004556">
    <property type="entry name" value="HemK-like"/>
</dbReference>
<dbReference type="OrthoDB" id="9800643at2"/>
<feature type="domain" description="Methyltransferase small" evidence="6">
    <location>
        <begin position="111"/>
        <end position="193"/>
    </location>
</feature>
<evidence type="ECO:0000259" key="7">
    <source>
        <dbReference type="Pfam" id="PF17827"/>
    </source>
</evidence>
<dbReference type="PANTHER" id="PTHR18895:SF74">
    <property type="entry name" value="MTRF1L RELEASE FACTOR GLUTAMINE METHYLTRANSFERASE"/>
    <property type="match status" value="1"/>
</dbReference>
<dbReference type="AlphaFoldDB" id="A0A1I3UK03"/>
<dbReference type="InterPro" id="IPR019874">
    <property type="entry name" value="RF_methyltr_PrmC"/>
</dbReference>
<comment type="similarity">
    <text evidence="5">Belongs to the protein N5-glutamine methyltransferase family. PrmC subfamily.</text>
</comment>
<dbReference type="GO" id="GO:0003676">
    <property type="term" value="F:nucleic acid binding"/>
    <property type="evidence" value="ECO:0007669"/>
    <property type="project" value="InterPro"/>
</dbReference>
<dbReference type="FunFam" id="3.40.50.150:FF:000053">
    <property type="entry name" value="Release factor glutamine methyltransferase"/>
    <property type="match status" value="1"/>
</dbReference>
<evidence type="ECO:0000256" key="1">
    <source>
        <dbReference type="ARBA" id="ARBA00022603"/>
    </source>
</evidence>
<dbReference type="SUPFAM" id="SSF53335">
    <property type="entry name" value="S-adenosyl-L-methionine-dependent methyltransferases"/>
    <property type="match status" value="1"/>
</dbReference>
<dbReference type="Gene3D" id="1.10.8.10">
    <property type="entry name" value="DNA helicase RuvA subunit, C-terminal domain"/>
    <property type="match status" value="1"/>
</dbReference>
<evidence type="ECO:0000313" key="9">
    <source>
        <dbReference type="Proteomes" id="UP000199445"/>
    </source>
</evidence>
<dbReference type="InterPro" id="IPR050320">
    <property type="entry name" value="N5-glutamine_MTase"/>
</dbReference>
<feature type="binding site" evidence="5">
    <location>
        <begin position="122"/>
        <end position="126"/>
    </location>
    <ligand>
        <name>S-adenosyl-L-methionine</name>
        <dbReference type="ChEBI" id="CHEBI:59789"/>
    </ligand>
</feature>
<feature type="binding site" evidence="5">
    <location>
        <position position="188"/>
    </location>
    <ligand>
        <name>S-adenosyl-L-methionine</name>
        <dbReference type="ChEBI" id="CHEBI:59789"/>
    </ligand>
</feature>
<feature type="binding site" evidence="5">
    <location>
        <position position="172"/>
    </location>
    <ligand>
        <name>S-adenosyl-L-methionine</name>
        <dbReference type="ChEBI" id="CHEBI:59789"/>
    </ligand>
</feature>
<protein>
    <recommendedName>
        <fullName evidence="5">Release factor glutamine methyltransferase</fullName>
        <shortName evidence="5">RF MTase</shortName>
        <ecNumber evidence="5">2.1.1.297</ecNumber>
    </recommendedName>
    <alternativeName>
        <fullName evidence="5">N5-glutamine methyltransferase PrmC</fullName>
    </alternativeName>
    <alternativeName>
        <fullName evidence="5">Protein-(glutamine-N5) MTase PrmC</fullName>
    </alternativeName>
    <alternativeName>
        <fullName evidence="5">Protein-glutamine N-methyltransferase PrmC</fullName>
    </alternativeName>
</protein>
<evidence type="ECO:0000256" key="4">
    <source>
        <dbReference type="ARBA" id="ARBA00048391"/>
    </source>
</evidence>
<proteinExistence type="inferred from homology"/>
<organism evidence="8 9">
    <name type="scientific">Marinobacter persicus</name>
    <dbReference type="NCBI Taxonomy" id="930118"/>
    <lineage>
        <taxon>Bacteria</taxon>
        <taxon>Pseudomonadati</taxon>
        <taxon>Pseudomonadota</taxon>
        <taxon>Gammaproteobacteria</taxon>
        <taxon>Pseudomonadales</taxon>
        <taxon>Marinobacteraceae</taxon>
        <taxon>Marinobacter</taxon>
    </lineage>
</organism>
<dbReference type="CDD" id="cd02440">
    <property type="entry name" value="AdoMet_MTases"/>
    <property type="match status" value="1"/>
</dbReference>
<dbReference type="EC" id="2.1.1.297" evidence="5"/>
<name>A0A1I3UK03_9GAMM</name>
<evidence type="ECO:0000256" key="2">
    <source>
        <dbReference type="ARBA" id="ARBA00022679"/>
    </source>
</evidence>
<reference evidence="8 9" key="1">
    <citation type="submission" date="2016-10" db="EMBL/GenBank/DDBJ databases">
        <authorList>
            <person name="de Groot N.N."/>
        </authorList>
    </citation>
    <scope>NUCLEOTIDE SEQUENCE [LARGE SCALE GENOMIC DNA]</scope>
    <source>
        <strain evidence="8 9">IBRC-M 10445</strain>
    </source>
</reference>
<keyword evidence="2 5" id="KW-0808">Transferase</keyword>
<evidence type="ECO:0000256" key="5">
    <source>
        <dbReference type="HAMAP-Rule" id="MF_02126"/>
    </source>
</evidence>
<dbReference type="PROSITE" id="PS00092">
    <property type="entry name" value="N6_MTASE"/>
    <property type="match status" value="1"/>
</dbReference>
<dbReference type="Pfam" id="PF05175">
    <property type="entry name" value="MTS"/>
    <property type="match status" value="1"/>
</dbReference>
<keyword evidence="9" id="KW-1185">Reference proteome</keyword>
<dbReference type="GO" id="GO:0102559">
    <property type="term" value="F:peptide chain release factor N(5)-glutamine methyltransferase activity"/>
    <property type="evidence" value="ECO:0007669"/>
    <property type="project" value="UniProtKB-EC"/>
</dbReference>
<accession>A0A1I3UK03</accession>
<comment type="function">
    <text evidence="5">Methylates the class 1 translation termination release factors RF1/PrfA and RF2/PrfB on the glutamine residue of the universally conserved GGQ motif.</text>
</comment>
<dbReference type="EMBL" id="FOSC01000006">
    <property type="protein sequence ID" value="SFJ82121.1"/>
    <property type="molecule type" value="Genomic_DNA"/>
</dbReference>
<dbReference type="InterPro" id="IPR002052">
    <property type="entry name" value="DNA_methylase_N6_adenine_CS"/>
</dbReference>
<dbReference type="NCBIfam" id="TIGR00536">
    <property type="entry name" value="hemK_fam"/>
    <property type="match status" value="1"/>
</dbReference>
<evidence type="ECO:0000313" key="8">
    <source>
        <dbReference type="EMBL" id="SFJ82121.1"/>
    </source>
</evidence>